<dbReference type="RefSeq" id="WP_133227605.1">
    <property type="nucleotide sequence ID" value="NZ_SOZE01000004.1"/>
</dbReference>
<evidence type="ECO:0008006" key="3">
    <source>
        <dbReference type="Google" id="ProtNLM"/>
    </source>
</evidence>
<evidence type="ECO:0000313" key="2">
    <source>
        <dbReference type="Proteomes" id="UP000297540"/>
    </source>
</evidence>
<protein>
    <recommendedName>
        <fullName evidence="3">Universal stress protein</fullName>
    </recommendedName>
</protein>
<reference evidence="1 2" key="1">
    <citation type="journal article" date="2017" name="Int. J. Syst. Evol. Microbiol.">
        <title>Mucilaginibacterpsychrotolerans sp. nov., isolated from peatlands.</title>
        <authorList>
            <person name="Deng Y."/>
            <person name="Shen L."/>
            <person name="Xu B."/>
            <person name="Liu Y."/>
            <person name="Gu Z."/>
            <person name="Liu H."/>
            <person name="Zhou Y."/>
        </authorList>
    </citation>
    <scope>NUCLEOTIDE SEQUENCE [LARGE SCALE GENOMIC DNA]</scope>
    <source>
        <strain evidence="1 2">NH7-4</strain>
    </source>
</reference>
<name>A0A4Y8SK86_9SPHI</name>
<keyword evidence="2" id="KW-1185">Reference proteome</keyword>
<dbReference type="Proteomes" id="UP000297540">
    <property type="component" value="Unassembled WGS sequence"/>
</dbReference>
<accession>A0A4Y8SK86</accession>
<comment type="caution">
    <text evidence="1">The sequence shown here is derived from an EMBL/GenBank/DDBJ whole genome shotgun (WGS) entry which is preliminary data.</text>
</comment>
<organism evidence="1 2">
    <name type="scientific">Mucilaginibacter psychrotolerans</name>
    <dbReference type="NCBI Taxonomy" id="1524096"/>
    <lineage>
        <taxon>Bacteria</taxon>
        <taxon>Pseudomonadati</taxon>
        <taxon>Bacteroidota</taxon>
        <taxon>Sphingobacteriia</taxon>
        <taxon>Sphingobacteriales</taxon>
        <taxon>Sphingobacteriaceae</taxon>
        <taxon>Mucilaginibacter</taxon>
    </lineage>
</organism>
<dbReference type="AlphaFoldDB" id="A0A4Y8SK86"/>
<evidence type="ECO:0000313" key="1">
    <source>
        <dbReference type="EMBL" id="TFF39298.1"/>
    </source>
</evidence>
<dbReference type="OrthoDB" id="893860at2"/>
<sequence>MKTTNILIPTDFSLTSLQTIPALMQRQPGKKFNILLVNFLGLSDSISDLLMLSRRSREYEHITQEFMDECTRLARQYPNQIESLQTEFFYGNTVAVFKNYLEAREVDQIAKLKDYNCALITPNSYEPTQLLERSKYPVLTVQPFTPSPQLAKVKALHTIEEMEWQEF</sequence>
<proteinExistence type="predicted"/>
<gene>
    <name evidence="1" type="ORF">E2R66_06670</name>
</gene>
<dbReference type="EMBL" id="SOZE01000004">
    <property type="protein sequence ID" value="TFF39298.1"/>
    <property type="molecule type" value="Genomic_DNA"/>
</dbReference>